<gene>
    <name evidence="2" type="ORF">PDM28_11415</name>
</gene>
<dbReference type="Proteomes" id="UP001305421">
    <property type="component" value="Chromosome"/>
</dbReference>
<dbReference type="RefSeq" id="WP_062167816.1">
    <property type="nucleotide sequence ID" value="NZ_CP115543.1"/>
</dbReference>
<proteinExistence type="predicted"/>
<protein>
    <recommendedName>
        <fullName evidence="4">Transmembrane protein</fullName>
    </recommendedName>
</protein>
<feature type="transmembrane region" description="Helical" evidence="1">
    <location>
        <begin position="107"/>
        <end position="128"/>
    </location>
</feature>
<name>A0ABY9YAA8_9GAMM</name>
<evidence type="ECO:0000313" key="3">
    <source>
        <dbReference type="Proteomes" id="UP001305421"/>
    </source>
</evidence>
<sequence>MLRFLLFGLLLIYHSKKQEISVFESLFRQFRTKVKSADGSRWMHLHGRLLIGSVESKGLGPLHPDVIRTYYYFHKDRYPLDGVMTQSGWGRDCQRADIRRRVEASYVGVYACLLSTALITAMLFAFMMMMGLGSLGSKVGSAVGLSPSYAACKAQYQKSIETGSDVNPKCQEVMEKAGEL</sequence>
<accession>A0ABY9YAA8</accession>
<dbReference type="EMBL" id="CP115543">
    <property type="protein sequence ID" value="WNH47309.1"/>
    <property type="molecule type" value="Genomic_DNA"/>
</dbReference>
<keyword evidence="1" id="KW-0472">Membrane</keyword>
<keyword evidence="1" id="KW-0812">Transmembrane</keyword>
<evidence type="ECO:0000313" key="2">
    <source>
        <dbReference type="EMBL" id="WNH47309.1"/>
    </source>
</evidence>
<evidence type="ECO:0008006" key="4">
    <source>
        <dbReference type="Google" id="ProtNLM"/>
    </source>
</evidence>
<keyword evidence="3" id="KW-1185">Reference proteome</keyword>
<keyword evidence="1" id="KW-1133">Transmembrane helix</keyword>
<organism evidence="2 3">
    <name type="scientific">Stenotrophomonas aracearum</name>
    <dbReference type="NCBI Taxonomy" id="3003272"/>
    <lineage>
        <taxon>Bacteria</taxon>
        <taxon>Pseudomonadati</taxon>
        <taxon>Pseudomonadota</taxon>
        <taxon>Gammaproteobacteria</taxon>
        <taxon>Lysobacterales</taxon>
        <taxon>Lysobacteraceae</taxon>
        <taxon>Stenotrophomonas</taxon>
    </lineage>
</organism>
<evidence type="ECO:0000256" key="1">
    <source>
        <dbReference type="SAM" id="Phobius"/>
    </source>
</evidence>
<reference evidence="2 3" key="1">
    <citation type="submission" date="2022-12" db="EMBL/GenBank/DDBJ databases">
        <title>Two new species, Stenotrophomonas aracearum and Stenotrophomonas oahuensis, isolated from Anthurium (Araceae family) in Hawaii.</title>
        <authorList>
            <person name="Chunag S.C."/>
            <person name="Dobhal S."/>
            <person name="Alvarez A."/>
            <person name="Arif M."/>
        </authorList>
    </citation>
    <scope>NUCLEOTIDE SEQUENCE [LARGE SCALE GENOMIC DNA]</scope>
    <source>
        <strain evidence="2 3">A5588</strain>
    </source>
</reference>